<dbReference type="Pfam" id="PF14198">
    <property type="entry name" value="TnpV"/>
    <property type="match status" value="1"/>
</dbReference>
<feature type="coiled-coil region" evidence="1">
    <location>
        <begin position="71"/>
        <end position="98"/>
    </location>
</feature>
<proteinExistence type="predicted"/>
<name>A0A9D1KJV9_9FIRM</name>
<evidence type="ECO:0000313" key="3">
    <source>
        <dbReference type="Proteomes" id="UP000824136"/>
    </source>
</evidence>
<evidence type="ECO:0000313" key="2">
    <source>
        <dbReference type="EMBL" id="HIT58431.1"/>
    </source>
</evidence>
<protein>
    <submittedName>
        <fullName evidence="2">TnpV protein</fullName>
    </submittedName>
</protein>
<dbReference type="AlphaFoldDB" id="A0A9D1KJV9"/>
<keyword evidence="1" id="KW-0175">Coiled coil</keyword>
<accession>A0A9D1KJV9</accession>
<sequence length="125" mass="14733">MDKYIYDDKNGLWYELQGDYYIPCLTLSEEESKPIGIWGQRHKAYLKEHRKATYTTMLMEGTLNSYLADINEQAQERLETLVEQMKQAEGITEQLKAENALNWVQNMNNIRSCAMEIVNTEIIYR</sequence>
<dbReference type="EMBL" id="DVLL01000008">
    <property type="protein sequence ID" value="HIT58431.1"/>
    <property type="molecule type" value="Genomic_DNA"/>
</dbReference>
<reference evidence="2" key="2">
    <citation type="journal article" date="2021" name="PeerJ">
        <title>Extensive microbial diversity within the chicken gut microbiome revealed by metagenomics and culture.</title>
        <authorList>
            <person name="Gilroy R."/>
            <person name="Ravi A."/>
            <person name="Getino M."/>
            <person name="Pursley I."/>
            <person name="Horton D.L."/>
            <person name="Alikhan N.F."/>
            <person name="Baker D."/>
            <person name="Gharbi K."/>
            <person name="Hall N."/>
            <person name="Watson M."/>
            <person name="Adriaenssens E.M."/>
            <person name="Foster-Nyarko E."/>
            <person name="Jarju S."/>
            <person name="Secka A."/>
            <person name="Antonio M."/>
            <person name="Oren A."/>
            <person name="Chaudhuri R.R."/>
            <person name="La Ragione R."/>
            <person name="Hildebrand F."/>
            <person name="Pallen M.J."/>
        </authorList>
    </citation>
    <scope>NUCLEOTIDE SEQUENCE</scope>
    <source>
        <strain evidence="2">CHK33-4379</strain>
    </source>
</reference>
<reference evidence="2" key="1">
    <citation type="submission" date="2020-10" db="EMBL/GenBank/DDBJ databases">
        <authorList>
            <person name="Gilroy R."/>
        </authorList>
    </citation>
    <scope>NUCLEOTIDE SEQUENCE</scope>
    <source>
        <strain evidence="2">CHK33-4379</strain>
    </source>
</reference>
<organism evidence="2 3">
    <name type="scientific">Candidatus Faeciplasma pullistercoris</name>
    <dbReference type="NCBI Taxonomy" id="2840800"/>
    <lineage>
        <taxon>Bacteria</taxon>
        <taxon>Bacillati</taxon>
        <taxon>Bacillota</taxon>
        <taxon>Clostridia</taxon>
        <taxon>Eubacteriales</taxon>
        <taxon>Oscillospiraceae</taxon>
        <taxon>Oscillospiraceae incertae sedis</taxon>
        <taxon>Candidatus Faeciplasma</taxon>
    </lineage>
</organism>
<dbReference type="Proteomes" id="UP000824136">
    <property type="component" value="Unassembled WGS sequence"/>
</dbReference>
<evidence type="ECO:0000256" key="1">
    <source>
        <dbReference type="SAM" id="Coils"/>
    </source>
</evidence>
<gene>
    <name evidence="2" type="ORF">IAC39_01735</name>
</gene>
<dbReference type="InterPro" id="IPR026989">
    <property type="entry name" value="TnpV"/>
</dbReference>
<comment type="caution">
    <text evidence="2">The sequence shown here is derived from an EMBL/GenBank/DDBJ whole genome shotgun (WGS) entry which is preliminary data.</text>
</comment>